<evidence type="ECO:0000313" key="3">
    <source>
        <dbReference type="EMBL" id="RLP68590.1"/>
    </source>
</evidence>
<feature type="region of interest" description="Disordered" evidence="1">
    <location>
        <begin position="1"/>
        <end position="33"/>
    </location>
</feature>
<dbReference type="AlphaFoldDB" id="A0A3L6ZL21"/>
<dbReference type="Proteomes" id="UP000275395">
    <property type="component" value="Unassembled WGS sequence"/>
</dbReference>
<keyword evidence="2" id="KW-1133">Transmembrane helix</keyword>
<name>A0A3L6ZL21_9MICO</name>
<reference evidence="3 4" key="1">
    <citation type="submission" date="2018-10" db="EMBL/GenBank/DDBJ databases">
        <authorList>
            <person name="Li J."/>
        </authorList>
    </citation>
    <scope>NUCLEOTIDE SEQUENCE [LARGE SCALE GENOMIC DNA]</scope>
    <source>
        <strain evidence="3 4">JCM 30549</strain>
    </source>
</reference>
<comment type="caution">
    <text evidence="3">The sequence shown here is derived from an EMBL/GenBank/DDBJ whole genome shotgun (WGS) entry which is preliminary data.</text>
</comment>
<dbReference type="InterPro" id="IPR038468">
    <property type="entry name" value="MmpS_C"/>
</dbReference>
<sequence length="218" mass="22214">MSDQTPTPPTDGPAVPPVPPAPPVAPQGPSAPQGQGNGLAITALVLGILSVVLCWFPLLAAPLGIVALVLGIVALRKRQAKGMSLTGIITGGVGVLISIIVIIISAIVFATAISTANNYTDEYTEQSEAVYELEFRASVNSGDASVSYSTGGSSSSTDITAEEWSETATLEGYDAASLVVTGDYETSDQEVTCELILDGEVVDSQSGTTSVSCSASTF</sequence>
<feature type="transmembrane region" description="Helical" evidence="2">
    <location>
        <begin position="85"/>
        <end position="110"/>
    </location>
</feature>
<evidence type="ECO:0000256" key="1">
    <source>
        <dbReference type="SAM" id="MobiDB-lite"/>
    </source>
</evidence>
<proteinExistence type="predicted"/>
<dbReference type="EMBL" id="RCUW01000008">
    <property type="protein sequence ID" value="RLP68590.1"/>
    <property type="molecule type" value="Genomic_DNA"/>
</dbReference>
<accession>A0A3L6ZL21</accession>
<dbReference type="Gene3D" id="2.60.40.2880">
    <property type="entry name" value="MmpS1-5, C-terminal soluble domain"/>
    <property type="match status" value="1"/>
</dbReference>
<feature type="compositionally biased region" description="Pro residues" evidence="1">
    <location>
        <begin position="1"/>
        <end position="26"/>
    </location>
</feature>
<evidence type="ECO:0000256" key="2">
    <source>
        <dbReference type="SAM" id="Phobius"/>
    </source>
</evidence>
<dbReference type="RefSeq" id="WP_087137213.1">
    <property type="nucleotide sequence ID" value="NZ_JBQDRQ010000009.1"/>
</dbReference>
<keyword evidence="2" id="KW-0472">Membrane</keyword>
<keyword evidence="2" id="KW-0812">Transmembrane</keyword>
<evidence type="ECO:0000313" key="4">
    <source>
        <dbReference type="Proteomes" id="UP000275395"/>
    </source>
</evidence>
<organism evidence="3 4">
    <name type="scientific">Mycetocola reblochoni</name>
    <dbReference type="NCBI Taxonomy" id="331618"/>
    <lineage>
        <taxon>Bacteria</taxon>
        <taxon>Bacillati</taxon>
        <taxon>Actinomycetota</taxon>
        <taxon>Actinomycetes</taxon>
        <taxon>Micrococcales</taxon>
        <taxon>Microbacteriaceae</taxon>
        <taxon>Mycetocola</taxon>
    </lineage>
</organism>
<gene>
    <name evidence="3" type="ORF">D9V30_09975</name>
</gene>
<feature type="transmembrane region" description="Helical" evidence="2">
    <location>
        <begin position="40"/>
        <end position="73"/>
    </location>
</feature>
<protein>
    <submittedName>
        <fullName evidence="3">DUF4190 domain-containing protein</fullName>
    </submittedName>
</protein>